<dbReference type="GO" id="GO:0005975">
    <property type="term" value="P:carbohydrate metabolic process"/>
    <property type="evidence" value="ECO:0007669"/>
    <property type="project" value="InterPro"/>
</dbReference>
<comment type="similarity">
    <text evidence="2 7">Belongs to the glycosyl hydrolase 20 family.</text>
</comment>
<feature type="domain" description="Glycoside hydrolase family 20 catalytic" evidence="10">
    <location>
        <begin position="181"/>
        <end position="517"/>
    </location>
</feature>
<dbReference type="Pfam" id="PF14845">
    <property type="entry name" value="Glycohydro_20b2"/>
    <property type="match status" value="1"/>
</dbReference>
<dbReference type="OMA" id="HATDTQS"/>
<keyword evidence="4 7" id="KW-0378">Hydrolase</keyword>
<comment type="catalytic activity">
    <reaction evidence="1 7">
        <text>Hydrolysis of terminal non-reducing N-acetyl-D-hexosamine residues in N-acetyl-beta-D-hexosaminides.</text>
        <dbReference type="EC" id="3.2.1.52"/>
    </reaction>
</comment>
<dbReference type="SUPFAM" id="SSF55545">
    <property type="entry name" value="beta-N-acetylhexosaminidase-like domain"/>
    <property type="match status" value="1"/>
</dbReference>
<organism evidence="12 13">
    <name type="scientific">Stylonychia lemnae</name>
    <name type="common">Ciliate</name>
    <dbReference type="NCBI Taxonomy" id="5949"/>
    <lineage>
        <taxon>Eukaryota</taxon>
        <taxon>Sar</taxon>
        <taxon>Alveolata</taxon>
        <taxon>Ciliophora</taxon>
        <taxon>Intramacronucleata</taxon>
        <taxon>Spirotrichea</taxon>
        <taxon>Stichotrichia</taxon>
        <taxon>Sporadotrichida</taxon>
        <taxon>Oxytrichidae</taxon>
        <taxon>Stylonychinae</taxon>
        <taxon>Stylonychia</taxon>
    </lineage>
</organism>
<proteinExistence type="inferred from homology"/>
<evidence type="ECO:0000256" key="1">
    <source>
        <dbReference type="ARBA" id="ARBA00001231"/>
    </source>
</evidence>
<keyword evidence="13" id="KW-1185">Reference proteome</keyword>
<evidence type="ECO:0000259" key="11">
    <source>
        <dbReference type="Pfam" id="PF14845"/>
    </source>
</evidence>
<gene>
    <name evidence="12" type="primary">Contig18885.g20034</name>
    <name evidence="12" type="ORF">STYLEM_6948</name>
</gene>
<dbReference type="GO" id="GO:0004563">
    <property type="term" value="F:beta-N-acetylhexosaminidase activity"/>
    <property type="evidence" value="ECO:0007669"/>
    <property type="project" value="UniProtKB-EC"/>
</dbReference>
<name>A0A078A6W1_STYLE</name>
<evidence type="ECO:0000256" key="5">
    <source>
        <dbReference type="ARBA" id="ARBA00023180"/>
    </source>
</evidence>
<dbReference type="EMBL" id="CCKQ01006656">
    <property type="protein sequence ID" value="CDW77979.1"/>
    <property type="molecule type" value="Genomic_DNA"/>
</dbReference>
<evidence type="ECO:0000259" key="10">
    <source>
        <dbReference type="Pfam" id="PF00728"/>
    </source>
</evidence>
<dbReference type="PANTHER" id="PTHR22600">
    <property type="entry name" value="BETA-HEXOSAMINIDASE"/>
    <property type="match status" value="1"/>
</dbReference>
<keyword evidence="3 9" id="KW-0732">Signal</keyword>
<keyword evidence="5" id="KW-0325">Glycoprotein</keyword>
<dbReference type="InterPro" id="IPR015883">
    <property type="entry name" value="Glyco_hydro_20_cat"/>
</dbReference>
<dbReference type="Proteomes" id="UP000039865">
    <property type="component" value="Unassembled WGS sequence"/>
</dbReference>
<dbReference type="Gene3D" id="3.20.20.80">
    <property type="entry name" value="Glycosidases"/>
    <property type="match status" value="1"/>
</dbReference>
<dbReference type="AlphaFoldDB" id="A0A078A6W1"/>
<dbReference type="PIRSF" id="PIRSF001093">
    <property type="entry name" value="B-hxosamndse_ab_euk"/>
    <property type="match status" value="1"/>
</dbReference>
<dbReference type="Pfam" id="PF00728">
    <property type="entry name" value="Glyco_hydro_20"/>
    <property type="match status" value="1"/>
</dbReference>
<evidence type="ECO:0000256" key="6">
    <source>
        <dbReference type="ARBA" id="ARBA00023295"/>
    </source>
</evidence>
<dbReference type="SUPFAM" id="SSF51445">
    <property type="entry name" value="(Trans)glycosidases"/>
    <property type="match status" value="1"/>
</dbReference>
<feature type="domain" description="Beta-hexosaminidase eukaryotic type N-terminal" evidence="11">
    <location>
        <begin position="33"/>
        <end position="155"/>
    </location>
</feature>
<dbReference type="InterPro" id="IPR029019">
    <property type="entry name" value="HEX_eukaryotic_N"/>
</dbReference>
<dbReference type="GO" id="GO:0030203">
    <property type="term" value="P:glycosaminoglycan metabolic process"/>
    <property type="evidence" value="ECO:0007669"/>
    <property type="project" value="TreeGrafter"/>
</dbReference>
<dbReference type="InterPro" id="IPR025705">
    <property type="entry name" value="Beta_hexosaminidase_sua/sub"/>
</dbReference>
<sequence length="583" mass="67359">MKQILLPIILLVGSIYGYIEDSINPALSDETSLLPPPQNISYGTLSGQIDPCNLNFDINMSVKGSNHLQDLLAYYKPRLFPNISQNCNIKKRLLKAQVNTIKFIINNDITELMTKSLEDMDESYEIYVDQDLTQIQIKANQYVGYVRGLATLKQLIKPSKKNQGFYEVKFLPLIIKDAPRFPYRGFMLDTARHYHSVKTIKEIIDVLSSAKFSVFHWHIVDDESFPMELKSFPSITLNGAFSADKVYTREMMTDIINYGLKLGIRVIPEFDNPGHTRSIGYDPELEPLMRCWNTNFSYYLPDAYRIKGARTGVLDPSYSQSYEVIEGILRDINDIFPDNMLMLGGDEVLTYCFDENPKIKDFMKENGILTYSDLFQYHIEKVKKIVANINANKTTLYWSNEDTFFLDFKPNDILLYWGQSSNIGNLSQIYPNNKFVLLPGDHYYLDCGRANKYGGTTWCEPFKSWWSIYQFEPEDYLTKDRVYGGEVAAWSEKFNDLNIHSAIWPRALALADKLWGQKVPTDLQRLTTRLHLFEKQLESQGIPFTPITDGYCEASNICFERRDPLLQVANPIHENVDKYNFIK</sequence>
<dbReference type="GO" id="GO:0016020">
    <property type="term" value="C:membrane"/>
    <property type="evidence" value="ECO:0007669"/>
    <property type="project" value="TreeGrafter"/>
</dbReference>
<evidence type="ECO:0000256" key="2">
    <source>
        <dbReference type="ARBA" id="ARBA00006285"/>
    </source>
</evidence>
<dbReference type="InterPro" id="IPR029018">
    <property type="entry name" value="Hex-like_dom2"/>
</dbReference>
<dbReference type="EC" id="3.2.1.52" evidence="7"/>
<evidence type="ECO:0000256" key="9">
    <source>
        <dbReference type="SAM" id="SignalP"/>
    </source>
</evidence>
<feature type="chain" id="PRO_5001729218" description="Beta-hexosaminidase" evidence="9">
    <location>
        <begin position="18"/>
        <end position="583"/>
    </location>
</feature>
<accession>A0A078A6W1</accession>
<dbReference type="PRINTS" id="PR00738">
    <property type="entry name" value="GLHYDRLASE20"/>
</dbReference>
<evidence type="ECO:0000256" key="3">
    <source>
        <dbReference type="ARBA" id="ARBA00022729"/>
    </source>
</evidence>
<evidence type="ECO:0000313" key="13">
    <source>
        <dbReference type="Proteomes" id="UP000039865"/>
    </source>
</evidence>
<dbReference type="PANTHER" id="PTHR22600:SF21">
    <property type="entry name" value="BETA-HEXOSAMINIDASE A"/>
    <property type="match status" value="1"/>
</dbReference>
<evidence type="ECO:0000313" key="12">
    <source>
        <dbReference type="EMBL" id="CDW77979.1"/>
    </source>
</evidence>
<evidence type="ECO:0000256" key="8">
    <source>
        <dbReference type="PIRSR" id="PIRSR001093-1"/>
    </source>
</evidence>
<evidence type="ECO:0000256" key="4">
    <source>
        <dbReference type="ARBA" id="ARBA00022801"/>
    </source>
</evidence>
<reference evidence="12 13" key="1">
    <citation type="submission" date="2014-06" db="EMBL/GenBank/DDBJ databases">
        <authorList>
            <person name="Swart Estienne"/>
        </authorList>
    </citation>
    <scope>NUCLEOTIDE SEQUENCE [LARGE SCALE GENOMIC DNA]</scope>
    <source>
        <strain evidence="12 13">130c</strain>
    </source>
</reference>
<feature type="active site" description="Proton donor" evidence="8">
    <location>
        <position position="347"/>
    </location>
</feature>
<protein>
    <recommendedName>
        <fullName evidence="7">Beta-hexosaminidase</fullName>
        <ecNumber evidence="7">3.2.1.52</ecNumber>
    </recommendedName>
</protein>
<dbReference type="InParanoid" id="A0A078A6W1"/>
<dbReference type="OrthoDB" id="428480at2759"/>
<evidence type="ECO:0000256" key="7">
    <source>
        <dbReference type="PIRNR" id="PIRNR001093"/>
    </source>
</evidence>
<dbReference type="FunFam" id="3.20.20.80:FF:000063">
    <property type="entry name" value="Beta-hexosaminidase"/>
    <property type="match status" value="1"/>
</dbReference>
<dbReference type="InterPro" id="IPR017853">
    <property type="entry name" value="GH"/>
</dbReference>
<dbReference type="Gene3D" id="3.30.379.10">
    <property type="entry name" value="Chitobiase/beta-hexosaminidase domain 2-like"/>
    <property type="match status" value="1"/>
</dbReference>
<keyword evidence="6 7" id="KW-0326">Glycosidase</keyword>
<feature type="signal peptide" evidence="9">
    <location>
        <begin position="1"/>
        <end position="17"/>
    </location>
</feature>